<keyword evidence="2" id="KW-1185">Reference proteome</keyword>
<reference evidence="1" key="1">
    <citation type="submission" date="2020-09" db="EMBL/GenBank/DDBJ databases">
        <title>Genome-Enabled Discovery of Anthraquinone Biosynthesis in Senna tora.</title>
        <authorList>
            <person name="Kang S.-H."/>
            <person name="Pandey R.P."/>
            <person name="Lee C.-M."/>
            <person name="Sim J.-S."/>
            <person name="Jeong J.-T."/>
            <person name="Choi B.-S."/>
            <person name="Jung M."/>
            <person name="Ginzburg D."/>
            <person name="Zhao K."/>
            <person name="Won S.Y."/>
            <person name="Oh T.-J."/>
            <person name="Yu Y."/>
            <person name="Kim N.-H."/>
            <person name="Lee O.R."/>
            <person name="Lee T.-H."/>
            <person name="Bashyal P."/>
            <person name="Kim T.-S."/>
            <person name="Lee W.-H."/>
            <person name="Kawkins C."/>
            <person name="Kim C.-K."/>
            <person name="Kim J.S."/>
            <person name="Ahn B.O."/>
            <person name="Rhee S.Y."/>
            <person name="Sohng J.K."/>
        </authorList>
    </citation>
    <scope>NUCLEOTIDE SEQUENCE</scope>
    <source>
        <tissue evidence="1">Leaf</tissue>
    </source>
</reference>
<evidence type="ECO:0000313" key="2">
    <source>
        <dbReference type="Proteomes" id="UP000634136"/>
    </source>
</evidence>
<evidence type="ECO:0000313" key="1">
    <source>
        <dbReference type="EMBL" id="KAF7811519.1"/>
    </source>
</evidence>
<dbReference type="Proteomes" id="UP000634136">
    <property type="component" value="Unassembled WGS sequence"/>
</dbReference>
<organism evidence="1 2">
    <name type="scientific">Senna tora</name>
    <dbReference type="NCBI Taxonomy" id="362788"/>
    <lineage>
        <taxon>Eukaryota</taxon>
        <taxon>Viridiplantae</taxon>
        <taxon>Streptophyta</taxon>
        <taxon>Embryophyta</taxon>
        <taxon>Tracheophyta</taxon>
        <taxon>Spermatophyta</taxon>
        <taxon>Magnoliopsida</taxon>
        <taxon>eudicotyledons</taxon>
        <taxon>Gunneridae</taxon>
        <taxon>Pentapetalae</taxon>
        <taxon>rosids</taxon>
        <taxon>fabids</taxon>
        <taxon>Fabales</taxon>
        <taxon>Fabaceae</taxon>
        <taxon>Caesalpinioideae</taxon>
        <taxon>Cassia clade</taxon>
        <taxon>Senna</taxon>
    </lineage>
</organism>
<name>A0A834WBV6_9FABA</name>
<keyword evidence="1" id="KW-0645">Protease</keyword>
<proteinExistence type="predicted"/>
<keyword evidence="1" id="KW-0121">Carboxypeptidase</keyword>
<dbReference type="EMBL" id="JAAIUW010000010">
    <property type="protein sequence ID" value="KAF7811519.1"/>
    <property type="molecule type" value="Genomic_DNA"/>
</dbReference>
<dbReference type="AlphaFoldDB" id="A0A834WBV6"/>
<sequence length="49" mass="5547">MLSNSTMKAMVLLEGDFKDPLRGAGHTAPEYKGKECFAMFERWISQNPL</sequence>
<accession>A0A834WBV6</accession>
<gene>
    <name evidence="1" type="ORF">G2W53_032495</name>
</gene>
<dbReference type="Gene3D" id="3.40.50.12670">
    <property type="match status" value="1"/>
</dbReference>
<comment type="caution">
    <text evidence="1">The sequence shown here is derived from an EMBL/GenBank/DDBJ whole genome shotgun (WGS) entry which is preliminary data.</text>
</comment>
<dbReference type="GO" id="GO:0004180">
    <property type="term" value="F:carboxypeptidase activity"/>
    <property type="evidence" value="ECO:0007669"/>
    <property type="project" value="UniProtKB-KW"/>
</dbReference>
<protein>
    <submittedName>
        <fullName evidence="1">Serine carboxypeptidase-like 18</fullName>
    </submittedName>
</protein>
<dbReference type="OrthoDB" id="1519757at2759"/>
<keyword evidence="1" id="KW-0378">Hydrolase</keyword>